<dbReference type="PRINTS" id="PR00624">
    <property type="entry name" value="HISTONEH5"/>
</dbReference>
<dbReference type="AlphaFoldDB" id="A0A8H6W7G4"/>
<proteinExistence type="predicted"/>
<sequence>MGNTLPSKLGIAQPRSCAILADGPLVTTDRAHHAEPLISESVGGRRPPGCATFPSSDSLVVFRFARPSLLFFSSNAVLASLYSDTLLRTTMRFSLAVIFTVLFAVQTIAQPFEEIRSDGHGNDLALRAAKKKVAAKKPVVKAAPKKVAKKPAPKKAAPKKAAAPKKTTAKKTAAKPAAKKAPAKAAATKKTAAKATKTTKAKAAKKTTAKAAKATKASKTTAKKTAKATATAKTLSAAQLAKIVDKHGCPADALYDLDHRGGRFAYVPSSPLLPQQFADTLSSLNLPAACSHLGLPSTLPPLNTTSPMYASRHGVEAPRIRPSPLPGTHQAYGIEAPPALPIDLRRRLTYDQLTAIPNNVIPANELVLVRTTSNPYGVLMQIPAGPTGASAHRIVNDLVVRVRAPLDLALFQSLPQSRQAAVWNHFIQREAAAGSIWMAFLQGQQPQNGPTGVDLLEGNIFLWGLGQEAATGRWVITVDIPRWMGQ</sequence>
<name>A0A8H6W7G4_MYCCL</name>
<dbReference type="GO" id="GO:0000786">
    <property type="term" value="C:nucleosome"/>
    <property type="evidence" value="ECO:0007669"/>
    <property type="project" value="InterPro"/>
</dbReference>
<dbReference type="GO" id="GO:0003677">
    <property type="term" value="F:DNA binding"/>
    <property type="evidence" value="ECO:0007669"/>
    <property type="project" value="InterPro"/>
</dbReference>
<dbReference type="EMBL" id="JACAZE010000011">
    <property type="protein sequence ID" value="KAF7304488.1"/>
    <property type="molecule type" value="Genomic_DNA"/>
</dbReference>
<accession>A0A8H6W7G4</accession>
<feature type="compositionally biased region" description="Basic residues" evidence="1">
    <location>
        <begin position="167"/>
        <end position="182"/>
    </location>
</feature>
<protein>
    <submittedName>
        <fullName evidence="2">Uncharacterized protein</fullName>
    </submittedName>
</protein>
<evidence type="ECO:0000256" key="1">
    <source>
        <dbReference type="SAM" id="MobiDB-lite"/>
    </source>
</evidence>
<comment type="caution">
    <text evidence="2">The sequence shown here is derived from an EMBL/GenBank/DDBJ whole genome shotgun (WGS) entry which is preliminary data.</text>
</comment>
<evidence type="ECO:0000313" key="2">
    <source>
        <dbReference type="EMBL" id="KAF7304488.1"/>
    </source>
</evidence>
<dbReference type="Proteomes" id="UP000613580">
    <property type="component" value="Unassembled WGS sequence"/>
</dbReference>
<evidence type="ECO:0000313" key="3">
    <source>
        <dbReference type="Proteomes" id="UP000613580"/>
    </source>
</evidence>
<feature type="compositionally biased region" description="Basic residues" evidence="1">
    <location>
        <begin position="139"/>
        <end position="158"/>
    </location>
</feature>
<feature type="compositionally biased region" description="Low complexity" evidence="1">
    <location>
        <begin position="183"/>
        <end position="196"/>
    </location>
</feature>
<keyword evidence="3" id="KW-1185">Reference proteome</keyword>
<dbReference type="InterPro" id="IPR005819">
    <property type="entry name" value="H1/H5"/>
</dbReference>
<dbReference type="OrthoDB" id="3042027at2759"/>
<dbReference type="GO" id="GO:0030527">
    <property type="term" value="F:structural constituent of chromatin"/>
    <property type="evidence" value="ECO:0007669"/>
    <property type="project" value="InterPro"/>
</dbReference>
<organism evidence="2 3">
    <name type="scientific">Mycena chlorophos</name>
    <name type="common">Agaric fungus</name>
    <name type="synonym">Agaricus chlorophos</name>
    <dbReference type="NCBI Taxonomy" id="658473"/>
    <lineage>
        <taxon>Eukaryota</taxon>
        <taxon>Fungi</taxon>
        <taxon>Dikarya</taxon>
        <taxon>Basidiomycota</taxon>
        <taxon>Agaricomycotina</taxon>
        <taxon>Agaricomycetes</taxon>
        <taxon>Agaricomycetidae</taxon>
        <taxon>Agaricales</taxon>
        <taxon>Marasmiineae</taxon>
        <taxon>Mycenaceae</taxon>
        <taxon>Mycena</taxon>
    </lineage>
</organism>
<reference evidence="2" key="1">
    <citation type="submission" date="2020-05" db="EMBL/GenBank/DDBJ databases">
        <title>Mycena genomes resolve the evolution of fungal bioluminescence.</title>
        <authorList>
            <person name="Tsai I.J."/>
        </authorList>
    </citation>
    <scope>NUCLEOTIDE SEQUENCE</scope>
    <source>
        <strain evidence="2">110903Hualien_Pintung</strain>
    </source>
</reference>
<dbReference type="GO" id="GO:0006334">
    <property type="term" value="P:nucleosome assembly"/>
    <property type="evidence" value="ECO:0007669"/>
    <property type="project" value="InterPro"/>
</dbReference>
<feature type="region of interest" description="Disordered" evidence="1">
    <location>
        <begin position="139"/>
        <end position="204"/>
    </location>
</feature>
<gene>
    <name evidence="2" type="ORF">HMN09_00851100</name>
</gene>